<gene>
    <name evidence="3" type="ORF">B1207_05360</name>
</gene>
<dbReference type="RefSeq" id="WP_112218958.1">
    <property type="nucleotide sequence ID" value="NZ_MVJN01000003.1"/>
</dbReference>
<proteinExistence type="predicted"/>
<dbReference type="PANTHER" id="PTHR38593">
    <property type="entry name" value="BLR2558 PROTEIN"/>
    <property type="match status" value="1"/>
</dbReference>
<organism evidence="3 4">
    <name type="scientific">Legionella quinlivanii</name>
    <dbReference type="NCBI Taxonomy" id="45073"/>
    <lineage>
        <taxon>Bacteria</taxon>
        <taxon>Pseudomonadati</taxon>
        <taxon>Pseudomonadota</taxon>
        <taxon>Gammaproteobacteria</taxon>
        <taxon>Legionellales</taxon>
        <taxon>Legionellaceae</taxon>
        <taxon>Legionella</taxon>
    </lineage>
</organism>
<evidence type="ECO:0000259" key="2">
    <source>
        <dbReference type="Pfam" id="PF13628"/>
    </source>
</evidence>
<evidence type="ECO:0000256" key="1">
    <source>
        <dbReference type="SAM" id="SignalP"/>
    </source>
</evidence>
<dbReference type="AlphaFoldDB" id="A0A364LLI0"/>
<evidence type="ECO:0000313" key="3">
    <source>
        <dbReference type="EMBL" id="RAP37601.1"/>
    </source>
</evidence>
<comment type="caution">
    <text evidence="3">The sequence shown here is derived from an EMBL/GenBank/DDBJ whole genome shotgun (WGS) entry which is preliminary data.</text>
</comment>
<dbReference type="PROSITE" id="PS51257">
    <property type="entry name" value="PROKAR_LIPOPROTEIN"/>
    <property type="match status" value="1"/>
</dbReference>
<reference evidence="3 4" key="1">
    <citation type="submission" date="2017-02" db="EMBL/GenBank/DDBJ databases">
        <title>Legionella quilivanii strain from human: case report and whole genome sequencing analysis.</title>
        <authorList>
            <person name="Lalancette C."/>
            <person name="Leduc J.-M."/>
            <person name="Levesque S."/>
            <person name="Fournier E."/>
            <person name="Saoud J."/>
            <person name="Faucher S.P."/>
            <person name="Bernard K."/>
            <person name="Martineau C."/>
            <person name="Longtin J."/>
        </authorList>
    </citation>
    <scope>NUCLEOTIDE SEQUENCE [LARGE SCALE GENOMIC DNA]</scope>
    <source>
        <strain evidence="3 4">ID143958</strain>
    </source>
</reference>
<sequence length="189" mass="20589">MQNFIKFSLLSSAIIFSSACSMNSTDYLENSTSVPMTAAQKTTDGKIIAGLIALNQNEIAAGQLAEAKAVNPSVRNFGQMMEREHGANLSTTETVAQRTGITPINGPVAQTLKYKGRVELARLKRLNGPAFDKAYIAAMVKGHADALKLIDNKLMQQAVNPMLRAHLERTRAHVSQHLQQAQTIQQSLQ</sequence>
<feature type="domain" description="DUF4142" evidence="2">
    <location>
        <begin position="43"/>
        <end position="184"/>
    </location>
</feature>
<dbReference type="EMBL" id="MVJN01000003">
    <property type="protein sequence ID" value="RAP37601.1"/>
    <property type="molecule type" value="Genomic_DNA"/>
</dbReference>
<evidence type="ECO:0000313" key="4">
    <source>
        <dbReference type="Proteomes" id="UP000249458"/>
    </source>
</evidence>
<dbReference type="PANTHER" id="PTHR38593:SF1">
    <property type="entry name" value="BLR2558 PROTEIN"/>
    <property type="match status" value="1"/>
</dbReference>
<keyword evidence="1" id="KW-0732">Signal</keyword>
<dbReference type="InterPro" id="IPR025419">
    <property type="entry name" value="DUF4142"/>
</dbReference>
<feature type="signal peptide" evidence="1">
    <location>
        <begin position="1"/>
        <end position="21"/>
    </location>
</feature>
<dbReference type="Proteomes" id="UP000249458">
    <property type="component" value="Unassembled WGS sequence"/>
</dbReference>
<dbReference type="InterPro" id="IPR012347">
    <property type="entry name" value="Ferritin-like"/>
</dbReference>
<name>A0A364LLI0_9GAMM</name>
<protein>
    <recommendedName>
        <fullName evidence="2">DUF4142 domain-containing protein</fullName>
    </recommendedName>
</protein>
<dbReference type="Gene3D" id="1.20.1260.10">
    <property type="match status" value="1"/>
</dbReference>
<accession>A0A364LLI0</accession>
<feature type="chain" id="PRO_5016866789" description="DUF4142 domain-containing protein" evidence="1">
    <location>
        <begin position="22"/>
        <end position="189"/>
    </location>
</feature>
<dbReference type="Pfam" id="PF13628">
    <property type="entry name" value="DUF4142"/>
    <property type="match status" value="1"/>
</dbReference>